<dbReference type="Gene3D" id="2.40.110.10">
    <property type="entry name" value="Butyryl-CoA Dehydrogenase, subunit A, domain 2"/>
    <property type="match status" value="1"/>
</dbReference>
<evidence type="ECO:0000256" key="1">
    <source>
        <dbReference type="ARBA" id="ARBA00001974"/>
    </source>
</evidence>
<dbReference type="InterPro" id="IPR036250">
    <property type="entry name" value="AcylCo_DH-like_C"/>
</dbReference>
<dbReference type="PANTHER" id="PTHR48083">
    <property type="entry name" value="MEDIUM-CHAIN SPECIFIC ACYL-COA DEHYDROGENASE, MITOCHONDRIAL-RELATED"/>
    <property type="match status" value="1"/>
</dbReference>
<dbReference type="Gene3D" id="1.10.540.10">
    <property type="entry name" value="Acyl-CoA dehydrogenase/oxidase, N-terminal domain"/>
    <property type="match status" value="1"/>
</dbReference>
<name>A0ABY8AJD2_9ACTN</name>
<dbReference type="InterPro" id="IPR009075">
    <property type="entry name" value="AcylCo_DH/oxidase_C"/>
</dbReference>
<dbReference type="PANTHER" id="PTHR48083:SF2">
    <property type="entry name" value="MEDIUM-CHAIN SPECIFIC ACYL-COA DEHYDROGENASE, MITOCHONDRIAL"/>
    <property type="match status" value="1"/>
</dbReference>
<evidence type="ECO:0000256" key="3">
    <source>
        <dbReference type="ARBA" id="ARBA00022630"/>
    </source>
</evidence>
<dbReference type="InterPro" id="IPR050741">
    <property type="entry name" value="Acyl-CoA_dehydrogenase"/>
</dbReference>
<protein>
    <submittedName>
        <fullName evidence="8">Acyl-CoA/acyl-ACP dehydrogenase</fullName>
    </submittedName>
</protein>
<feature type="domain" description="Acyl-CoA dehydrogenase/oxidase N-terminal" evidence="7">
    <location>
        <begin position="17"/>
        <end position="117"/>
    </location>
</feature>
<accession>A0ABY8AJD2</accession>
<dbReference type="InterPro" id="IPR046373">
    <property type="entry name" value="Acyl-CoA_Oxase/DH_mid-dom_sf"/>
</dbReference>
<dbReference type="EMBL" id="CP095749">
    <property type="protein sequence ID" value="WEB44301.1"/>
    <property type="molecule type" value="Genomic_DNA"/>
</dbReference>
<dbReference type="SUPFAM" id="SSF47203">
    <property type="entry name" value="Acyl-CoA dehydrogenase C-terminal domain-like"/>
    <property type="match status" value="1"/>
</dbReference>
<organism evidence="8 9">
    <name type="scientific">Streptomyces yunnanensis</name>
    <dbReference type="NCBI Taxonomy" id="156453"/>
    <lineage>
        <taxon>Bacteria</taxon>
        <taxon>Bacillati</taxon>
        <taxon>Actinomycetota</taxon>
        <taxon>Actinomycetes</taxon>
        <taxon>Kitasatosporales</taxon>
        <taxon>Streptomycetaceae</taxon>
        <taxon>Streptomyces</taxon>
    </lineage>
</organism>
<dbReference type="Gene3D" id="1.20.140.10">
    <property type="entry name" value="Butyryl-CoA Dehydrogenase, subunit A, domain 3"/>
    <property type="match status" value="1"/>
</dbReference>
<dbReference type="InterPro" id="IPR037069">
    <property type="entry name" value="AcylCoA_DH/ox_N_sf"/>
</dbReference>
<evidence type="ECO:0000259" key="6">
    <source>
        <dbReference type="Pfam" id="PF00441"/>
    </source>
</evidence>
<evidence type="ECO:0000313" key="9">
    <source>
        <dbReference type="Proteomes" id="UP001218629"/>
    </source>
</evidence>
<dbReference type="RefSeq" id="WP_275310490.1">
    <property type="nucleotide sequence ID" value="NZ_CP095749.1"/>
</dbReference>
<dbReference type="Pfam" id="PF00441">
    <property type="entry name" value="Acyl-CoA_dh_1"/>
    <property type="match status" value="1"/>
</dbReference>
<keyword evidence="9" id="KW-1185">Reference proteome</keyword>
<feature type="domain" description="Acyl-CoA dehydrogenase/oxidase C-terminal" evidence="6">
    <location>
        <begin position="222"/>
        <end position="350"/>
    </location>
</feature>
<proteinExistence type="inferred from homology"/>
<evidence type="ECO:0000259" key="7">
    <source>
        <dbReference type="Pfam" id="PF02771"/>
    </source>
</evidence>
<dbReference type="SUPFAM" id="SSF56645">
    <property type="entry name" value="Acyl-CoA dehydrogenase NM domain-like"/>
    <property type="match status" value="1"/>
</dbReference>
<dbReference type="InterPro" id="IPR009100">
    <property type="entry name" value="AcylCoA_DH/oxidase_NM_dom_sf"/>
</dbReference>
<comment type="cofactor">
    <cofactor evidence="1">
        <name>FAD</name>
        <dbReference type="ChEBI" id="CHEBI:57692"/>
    </cofactor>
</comment>
<dbReference type="Proteomes" id="UP001218629">
    <property type="component" value="Chromosome"/>
</dbReference>
<evidence type="ECO:0000256" key="5">
    <source>
        <dbReference type="ARBA" id="ARBA00023002"/>
    </source>
</evidence>
<sequence>MNRELIGAVAADTDRRLHRLLETRVNPGAAARDAAAAPLPAELLHEAAQHGLFHCALPTDVCTGRGFAPVRWGLVLEHIGYRCTDLSFPLLVYLTAGTIRRLHHDQRADLLEPLSDGGRLPLIGFAYTEQRDPFDFRGSLTRHGDTITVTTEKSIVAGARILDAFLTYVPDAQGRLTAVLLHRTDPGVSIAPLAVSGFRSAGFGTVRATDTAVPCDRIVDTDGLAHAQRILNAEAAFFVAAPTGRMRAIAEVCAMHVAATERHDTPLADYPNVQSLLGRMHATVESCRATLYQALEAYGEDDSLWSPLSWIAKYTVGQHALSVAAMAQRLTGTQGFLDTSPCARHLRDFSGLLAGGNPQEKVEIDLGVHLTQTIRPTLRAPGE</sequence>
<comment type="similarity">
    <text evidence="2">Belongs to the acyl-CoA dehydrogenase family.</text>
</comment>
<evidence type="ECO:0000256" key="2">
    <source>
        <dbReference type="ARBA" id="ARBA00009347"/>
    </source>
</evidence>
<evidence type="ECO:0000256" key="4">
    <source>
        <dbReference type="ARBA" id="ARBA00022827"/>
    </source>
</evidence>
<gene>
    <name evidence="8" type="ORF">MOV08_36760</name>
</gene>
<reference evidence="8 9" key="1">
    <citation type="submission" date="2022-03" db="EMBL/GenBank/DDBJ databases">
        <title>Streptomyces yunnanensis P86,complete genome.</title>
        <authorList>
            <person name="Chen S."/>
            <person name="Zhang Q."/>
        </authorList>
    </citation>
    <scope>NUCLEOTIDE SEQUENCE [LARGE SCALE GENOMIC DNA]</scope>
    <source>
        <strain evidence="8 9">P86</strain>
    </source>
</reference>
<keyword evidence="4" id="KW-0274">FAD</keyword>
<keyword evidence="5" id="KW-0560">Oxidoreductase</keyword>
<dbReference type="InterPro" id="IPR013786">
    <property type="entry name" value="AcylCoA_DH/ox_N"/>
</dbReference>
<dbReference type="Pfam" id="PF02771">
    <property type="entry name" value="Acyl-CoA_dh_N"/>
    <property type="match status" value="1"/>
</dbReference>
<evidence type="ECO:0000313" key="8">
    <source>
        <dbReference type="EMBL" id="WEB44301.1"/>
    </source>
</evidence>
<keyword evidence="3" id="KW-0285">Flavoprotein</keyword>